<dbReference type="Pfam" id="PF06013">
    <property type="entry name" value="WXG100"/>
    <property type="match status" value="1"/>
</dbReference>
<sequence length="96" mass="10839">MAEPYGVDLDRMITVVEQMADYQRVVESMLDEVDTVVSNLHLNWDGAASRVHTNVHQQWRAGAEMMSQALEQLQQAAGHAHEAYSTAIESNRKIWA</sequence>
<dbReference type="InterPro" id="IPR010310">
    <property type="entry name" value="T7SS_ESAT-6-like"/>
</dbReference>
<evidence type="ECO:0000313" key="1">
    <source>
        <dbReference type="EMBL" id="CAJ1586156.1"/>
    </source>
</evidence>
<keyword evidence="2" id="KW-1185">Reference proteome</keyword>
<proteinExistence type="predicted"/>
<dbReference type="InterPro" id="IPR036689">
    <property type="entry name" value="ESAT-6-like_sf"/>
</dbReference>
<dbReference type="Gene3D" id="1.10.287.1060">
    <property type="entry name" value="ESAT-6-like"/>
    <property type="match status" value="1"/>
</dbReference>
<organism evidence="1 2">
    <name type="scientific">[Mycobacterium] wendilense</name>
    <dbReference type="NCBI Taxonomy" id="3064284"/>
    <lineage>
        <taxon>Bacteria</taxon>
        <taxon>Bacillati</taxon>
        <taxon>Actinomycetota</taxon>
        <taxon>Actinomycetes</taxon>
        <taxon>Mycobacteriales</taxon>
        <taxon>Mycobacteriaceae</taxon>
        <taxon>Mycolicibacter</taxon>
    </lineage>
</organism>
<evidence type="ECO:0000313" key="2">
    <source>
        <dbReference type="Proteomes" id="UP001190466"/>
    </source>
</evidence>
<dbReference type="Proteomes" id="UP001190466">
    <property type="component" value="Chromosome"/>
</dbReference>
<accession>A0ABN9P3F0</accession>
<name>A0ABN9P3F0_9MYCO</name>
<protein>
    <submittedName>
        <fullName evidence="1">WXG100 family type VII secretion target</fullName>
    </submittedName>
</protein>
<reference evidence="1 2" key="1">
    <citation type="submission" date="2023-08" db="EMBL/GenBank/DDBJ databases">
        <authorList>
            <person name="Folkvardsen B D."/>
            <person name="Norman A."/>
        </authorList>
    </citation>
    <scope>NUCLEOTIDE SEQUENCE [LARGE SCALE GENOMIC DNA]</scope>
    <source>
        <strain evidence="1 2">Mu0050</strain>
    </source>
</reference>
<gene>
    <name evidence="1" type="ORF">MU0050_004118</name>
</gene>
<dbReference type="EMBL" id="OY726395">
    <property type="protein sequence ID" value="CAJ1586156.1"/>
    <property type="molecule type" value="Genomic_DNA"/>
</dbReference>
<dbReference type="SUPFAM" id="SSF140453">
    <property type="entry name" value="EsxAB dimer-like"/>
    <property type="match status" value="1"/>
</dbReference>
<dbReference type="RefSeq" id="WP_316512189.1">
    <property type="nucleotide sequence ID" value="NZ_OY726395.1"/>
</dbReference>